<feature type="compositionally biased region" description="Low complexity" evidence="1">
    <location>
        <begin position="412"/>
        <end position="430"/>
    </location>
</feature>
<sequence length="577" mass="60262">MVSHTVARDCLSNRYADILPSTTALKRSRSLSRSAHYPVPTGGSVNSLFGSIRAGDASGVRLSKRVKQEVEHEETDIEDDEESGSESEGEGEDGTGQSEKEEPSGGASGDEFEDDYGVGSPSDSSIEGQDAVAAAGDSLGSSPEQNAGADEEKLATLDNEGGEQDGKEHVAHADDGEYGESGDLEESLVGQDAAEESRFAFEDDVSVSGSNVISSSLYSVQLSAVPHPTALPVPPKDDKDTVPITAEAERPGQHIKEIDVQSSPQENNSQEQTLTNISTPSLPSLHQFPPASPPLPHLPSPASPASQASPASPSSSPPPPPSSPPFLPALGSPHHEEASTDHEHLQQSSSQSAPQAAEEFSEPTEEEDATILQPPSSSSSSWAGSGSDGSVVDDLQLQPDVSADGTNTVSETGSANATANGTLTNPTTTTSPPPSSPITLTGPAQSMWFDLPAQQAHFSYLEDEACFLAELEEPLGGINGAVPNGVMMIPGGANETPPLTNPPPTPANPVVGLPELAHLAVEDVDWEAVANVDSFPESDDFMVEEGDFMSEDFEWEDEEELEELEAAGEDGEVEVEV</sequence>
<proteinExistence type="predicted"/>
<feature type="compositionally biased region" description="Acidic residues" evidence="1">
    <location>
        <begin position="71"/>
        <end position="93"/>
    </location>
</feature>
<dbReference type="AlphaFoldDB" id="A0A3N4IJ19"/>
<feature type="compositionally biased region" description="Low complexity" evidence="1">
    <location>
        <begin position="376"/>
        <end position="390"/>
    </location>
</feature>
<feature type="compositionally biased region" description="Low complexity" evidence="1">
    <location>
        <begin position="261"/>
        <end position="272"/>
    </location>
</feature>
<feature type="compositionally biased region" description="Pro residues" evidence="1">
    <location>
        <begin position="290"/>
        <end position="302"/>
    </location>
</feature>
<feature type="region of interest" description="Disordered" evidence="1">
    <location>
        <begin position="26"/>
        <end position="195"/>
    </location>
</feature>
<feature type="compositionally biased region" description="Basic and acidic residues" evidence="1">
    <location>
        <begin position="164"/>
        <end position="175"/>
    </location>
</feature>
<feature type="compositionally biased region" description="Polar residues" evidence="1">
    <location>
        <begin position="273"/>
        <end position="284"/>
    </location>
</feature>
<evidence type="ECO:0000313" key="2">
    <source>
        <dbReference type="EMBL" id="RPA84161.1"/>
    </source>
</evidence>
<feature type="compositionally biased region" description="Low complexity" evidence="1">
    <location>
        <begin position="26"/>
        <end position="35"/>
    </location>
</feature>
<evidence type="ECO:0000256" key="1">
    <source>
        <dbReference type="SAM" id="MobiDB-lite"/>
    </source>
</evidence>
<name>A0A3N4IJ19_ASCIM</name>
<dbReference type="EMBL" id="ML119660">
    <property type="protein sequence ID" value="RPA84161.1"/>
    <property type="molecule type" value="Genomic_DNA"/>
</dbReference>
<feature type="compositionally biased region" description="Basic and acidic residues" evidence="1">
    <location>
        <begin position="333"/>
        <end position="345"/>
    </location>
</feature>
<protein>
    <submittedName>
        <fullName evidence="2">Uncharacterized protein</fullName>
    </submittedName>
</protein>
<dbReference type="Proteomes" id="UP000275078">
    <property type="component" value="Unassembled WGS sequence"/>
</dbReference>
<feature type="compositionally biased region" description="Basic and acidic residues" evidence="1">
    <location>
        <begin position="235"/>
        <end position="259"/>
    </location>
</feature>
<organism evidence="2 3">
    <name type="scientific">Ascobolus immersus RN42</name>
    <dbReference type="NCBI Taxonomy" id="1160509"/>
    <lineage>
        <taxon>Eukaryota</taxon>
        <taxon>Fungi</taxon>
        <taxon>Dikarya</taxon>
        <taxon>Ascomycota</taxon>
        <taxon>Pezizomycotina</taxon>
        <taxon>Pezizomycetes</taxon>
        <taxon>Pezizales</taxon>
        <taxon>Ascobolaceae</taxon>
        <taxon>Ascobolus</taxon>
    </lineage>
</organism>
<feature type="region of interest" description="Disordered" evidence="1">
    <location>
        <begin position="226"/>
        <end position="443"/>
    </location>
</feature>
<gene>
    <name evidence="2" type="ORF">BJ508DRAFT_41907</name>
</gene>
<feature type="compositionally biased region" description="Low complexity" evidence="1">
    <location>
        <begin position="303"/>
        <end position="314"/>
    </location>
</feature>
<evidence type="ECO:0000313" key="3">
    <source>
        <dbReference type="Proteomes" id="UP000275078"/>
    </source>
</evidence>
<reference evidence="2 3" key="1">
    <citation type="journal article" date="2018" name="Nat. Ecol. Evol.">
        <title>Pezizomycetes genomes reveal the molecular basis of ectomycorrhizal truffle lifestyle.</title>
        <authorList>
            <person name="Murat C."/>
            <person name="Payen T."/>
            <person name="Noel B."/>
            <person name="Kuo A."/>
            <person name="Morin E."/>
            <person name="Chen J."/>
            <person name="Kohler A."/>
            <person name="Krizsan K."/>
            <person name="Balestrini R."/>
            <person name="Da Silva C."/>
            <person name="Montanini B."/>
            <person name="Hainaut M."/>
            <person name="Levati E."/>
            <person name="Barry K.W."/>
            <person name="Belfiori B."/>
            <person name="Cichocki N."/>
            <person name="Clum A."/>
            <person name="Dockter R.B."/>
            <person name="Fauchery L."/>
            <person name="Guy J."/>
            <person name="Iotti M."/>
            <person name="Le Tacon F."/>
            <person name="Lindquist E.A."/>
            <person name="Lipzen A."/>
            <person name="Malagnac F."/>
            <person name="Mello A."/>
            <person name="Molinier V."/>
            <person name="Miyauchi S."/>
            <person name="Poulain J."/>
            <person name="Riccioni C."/>
            <person name="Rubini A."/>
            <person name="Sitrit Y."/>
            <person name="Splivallo R."/>
            <person name="Traeger S."/>
            <person name="Wang M."/>
            <person name="Zifcakova L."/>
            <person name="Wipf D."/>
            <person name="Zambonelli A."/>
            <person name="Paolocci F."/>
            <person name="Nowrousian M."/>
            <person name="Ottonello S."/>
            <person name="Baldrian P."/>
            <person name="Spatafora J.W."/>
            <person name="Henrissat B."/>
            <person name="Nagy L.G."/>
            <person name="Aury J.M."/>
            <person name="Wincker P."/>
            <person name="Grigoriev I.V."/>
            <person name="Bonfante P."/>
            <person name="Martin F.M."/>
        </authorList>
    </citation>
    <scope>NUCLEOTIDE SEQUENCE [LARGE SCALE GENOMIC DNA]</scope>
    <source>
        <strain evidence="2 3">RN42</strain>
    </source>
</reference>
<accession>A0A3N4IJ19</accession>
<feature type="compositionally biased region" description="Low complexity" evidence="1">
    <location>
        <begin position="346"/>
        <end position="358"/>
    </location>
</feature>
<feature type="compositionally biased region" description="Acidic residues" evidence="1">
    <location>
        <begin position="176"/>
        <end position="186"/>
    </location>
</feature>
<keyword evidence="3" id="KW-1185">Reference proteome</keyword>
<feature type="compositionally biased region" description="Pro residues" evidence="1">
    <location>
        <begin position="315"/>
        <end position="327"/>
    </location>
</feature>
<feature type="compositionally biased region" description="Acidic residues" evidence="1">
    <location>
        <begin position="359"/>
        <end position="369"/>
    </location>
</feature>